<comment type="similarity">
    <text evidence="1">Belongs to the Gfo/Idh/MocA family.</text>
</comment>
<dbReference type="InterPro" id="IPR050984">
    <property type="entry name" value="Gfo/Idh/MocA_domain"/>
</dbReference>
<dbReference type="GO" id="GO:0000166">
    <property type="term" value="F:nucleotide binding"/>
    <property type="evidence" value="ECO:0007669"/>
    <property type="project" value="InterPro"/>
</dbReference>
<dbReference type="SUPFAM" id="SSF51735">
    <property type="entry name" value="NAD(P)-binding Rossmann-fold domains"/>
    <property type="match status" value="1"/>
</dbReference>
<dbReference type="Gene3D" id="3.40.50.720">
    <property type="entry name" value="NAD(P)-binding Rossmann-like Domain"/>
    <property type="match status" value="1"/>
</dbReference>
<feature type="domain" description="Gfo/Idh/MocA-like oxidoreductase N-terminal" evidence="3">
    <location>
        <begin position="6"/>
        <end position="122"/>
    </location>
</feature>
<keyword evidence="6" id="KW-1185">Reference proteome</keyword>
<dbReference type="InterPro" id="IPR055170">
    <property type="entry name" value="GFO_IDH_MocA-like_dom"/>
</dbReference>
<evidence type="ECO:0000259" key="3">
    <source>
        <dbReference type="Pfam" id="PF01408"/>
    </source>
</evidence>
<dbReference type="Pfam" id="PF01408">
    <property type="entry name" value="GFO_IDH_MocA"/>
    <property type="match status" value="1"/>
</dbReference>
<dbReference type="AlphaFoldDB" id="A0A7S7NWN8"/>
<dbReference type="EMBL" id="CP063849">
    <property type="protein sequence ID" value="QOY91188.1"/>
    <property type="molecule type" value="Genomic_DNA"/>
</dbReference>
<dbReference type="PANTHER" id="PTHR22604">
    <property type="entry name" value="OXIDOREDUCTASES"/>
    <property type="match status" value="1"/>
</dbReference>
<keyword evidence="2" id="KW-0560">Oxidoreductase</keyword>
<proteinExistence type="inferred from homology"/>
<sequence length="327" mass="35633">MSSNKLRWGVLGVAGIAVKKVIPAMQKCSLCEIAAIASRDLDKARQAAPGLGIAKAYGSYEELLADPDIDVIYNPLPNHLHVPWSIKAMEAGKHVLCEKPLGLSTAEVREMIAVRDRTGRVAGEAFMIRTHPQWLRAREVIQSGEIGDLRGVVSWFSYTNRDPKNVRNVAGWGGGGLMDIGCYGIFSSRFLFGEEPRRVSGTLELDPDFQTDRLASAVLDFPSGQATFLCSTQMVPGQRVLAFGTRGRIEIEIPFNAPPDAQCRIWVDGREELFDICDQYTLQGDAFSRAVLGEGPVPVPLENSLGNMAVIDAIVESSSSGRWVTLG</sequence>
<dbReference type="GO" id="GO:0016491">
    <property type="term" value="F:oxidoreductase activity"/>
    <property type="evidence" value="ECO:0007669"/>
    <property type="project" value="UniProtKB-KW"/>
</dbReference>
<name>A0A7S7NWN8_PALFE</name>
<evidence type="ECO:0000313" key="6">
    <source>
        <dbReference type="Proteomes" id="UP000593892"/>
    </source>
</evidence>
<gene>
    <name evidence="5" type="ORF">IRI77_14945</name>
</gene>
<protein>
    <submittedName>
        <fullName evidence="5">Gfo/Idh/MocA family oxidoreductase</fullName>
    </submittedName>
</protein>
<evidence type="ECO:0000313" key="5">
    <source>
        <dbReference type="EMBL" id="QOY91188.1"/>
    </source>
</evidence>
<dbReference type="KEGG" id="pfer:IRI77_14945"/>
<feature type="domain" description="GFO/IDH/MocA-like oxidoreductase" evidence="4">
    <location>
        <begin position="134"/>
        <end position="250"/>
    </location>
</feature>
<evidence type="ECO:0000256" key="2">
    <source>
        <dbReference type="ARBA" id="ARBA00023002"/>
    </source>
</evidence>
<dbReference type="PANTHER" id="PTHR22604:SF105">
    <property type="entry name" value="TRANS-1,2-DIHYDROBENZENE-1,2-DIOL DEHYDROGENASE"/>
    <property type="match status" value="1"/>
</dbReference>
<dbReference type="Pfam" id="PF22725">
    <property type="entry name" value="GFO_IDH_MocA_C3"/>
    <property type="match status" value="1"/>
</dbReference>
<dbReference type="RefSeq" id="WP_194452842.1">
    <property type="nucleotide sequence ID" value="NZ_CP063849.1"/>
</dbReference>
<evidence type="ECO:0000256" key="1">
    <source>
        <dbReference type="ARBA" id="ARBA00010928"/>
    </source>
</evidence>
<accession>A0A7S7NWN8</accession>
<dbReference type="Proteomes" id="UP000593892">
    <property type="component" value="Chromosome"/>
</dbReference>
<reference evidence="5 6" key="1">
    <citation type="submission" date="2020-10" db="EMBL/GenBank/DDBJ databases">
        <title>Complete genome sequence of Paludibaculum fermentans P105T, a facultatively anaerobic acidobacterium capable of dissimilatory Fe(III) reduction.</title>
        <authorList>
            <person name="Dedysh S.N."/>
            <person name="Beletsky A.V."/>
            <person name="Kulichevskaya I.S."/>
            <person name="Mardanov A.V."/>
            <person name="Ravin N.V."/>
        </authorList>
    </citation>
    <scope>NUCLEOTIDE SEQUENCE [LARGE SCALE GENOMIC DNA]</scope>
    <source>
        <strain evidence="5 6">P105</strain>
    </source>
</reference>
<evidence type="ECO:0000259" key="4">
    <source>
        <dbReference type="Pfam" id="PF22725"/>
    </source>
</evidence>
<organism evidence="5 6">
    <name type="scientific">Paludibaculum fermentans</name>
    <dbReference type="NCBI Taxonomy" id="1473598"/>
    <lineage>
        <taxon>Bacteria</taxon>
        <taxon>Pseudomonadati</taxon>
        <taxon>Acidobacteriota</taxon>
        <taxon>Terriglobia</taxon>
        <taxon>Bryobacterales</taxon>
        <taxon>Bryobacteraceae</taxon>
        <taxon>Paludibaculum</taxon>
    </lineage>
</organism>
<dbReference type="Gene3D" id="3.30.360.10">
    <property type="entry name" value="Dihydrodipicolinate Reductase, domain 2"/>
    <property type="match status" value="1"/>
</dbReference>
<dbReference type="InterPro" id="IPR036291">
    <property type="entry name" value="NAD(P)-bd_dom_sf"/>
</dbReference>
<dbReference type="SUPFAM" id="SSF55347">
    <property type="entry name" value="Glyceraldehyde-3-phosphate dehydrogenase-like, C-terminal domain"/>
    <property type="match status" value="1"/>
</dbReference>
<dbReference type="InterPro" id="IPR000683">
    <property type="entry name" value="Gfo/Idh/MocA-like_OxRdtase_N"/>
</dbReference>